<comment type="subcellular location">
    <subcellularLocation>
        <location evidence="1">Cytoplasm</location>
    </subcellularLocation>
</comment>
<keyword evidence="4" id="KW-0614">Plasmid</keyword>
<evidence type="ECO:0000256" key="2">
    <source>
        <dbReference type="ARBA" id="ARBA00022490"/>
    </source>
</evidence>
<accession>A0A2U9SAF9</accession>
<dbReference type="KEGG" id="azm:DM194_19280"/>
<protein>
    <submittedName>
        <fullName evidence="4">Uncharacterized protein</fullName>
    </submittedName>
</protein>
<evidence type="ECO:0000256" key="1">
    <source>
        <dbReference type="ARBA" id="ARBA00004496"/>
    </source>
</evidence>
<dbReference type="Proteomes" id="UP000249605">
    <property type="component" value="Plasmid unnamed7"/>
</dbReference>
<dbReference type="GO" id="GO:0005737">
    <property type="term" value="C:cytoplasm"/>
    <property type="evidence" value="ECO:0007669"/>
    <property type="project" value="UniProtKB-SubCell"/>
</dbReference>
<feature type="region of interest" description="Disordered" evidence="3">
    <location>
        <begin position="1"/>
        <end position="52"/>
    </location>
</feature>
<dbReference type="InterPro" id="IPR005398">
    <property type="entry name" value="Tubby_N"/>
</dbReference>
<keyword evidence="2" id="KW-0963">Cytoplasm</keyword>
<evidence type="ECO:0000313" key="4">
    <source>
        <dbReference type="EMBL" id="AWU96422.1"/>
    </source>
</evidence>
<dbReference type="EMBL" id="CP029831">
    <property type="protein sequence ID" value="AWU96422.1"/>
    <property type="molecule type" value="Genomic_DNA"/>
</dbReference>
<gene>
    <name evidence="4" type="ORF">DM194_19280</name>
</gene>
<evidence type="ECO:0000313" key="5">
    <source>
        <dbReference type="Proteomes" id="UP000249605"/>
    </source>
</evidence>
<proteinExistence type="predicted"/>
<dbReference type="PRINTS" id="PR01574">
    <property type="entry name" value="TUBBYPROTEIN"/>
</dbReference>
<dbReference type="AlphaFoldDB" id="A0A2U9SAF9"/>
<organism evidence="4 5">
    <name type="scientific">Azospirillum ramasamyi</name>
    <dbReference type="NCBI Taxonomy" id="682998"/>
    <lineage>
        <taxon>Bacteria</taxon>
        <taxon>Pseudomonadati</taxon>
        <taxon>Pseudomonadota</taxon>
        <taxon>Alphaproteobacteria</taxon>
        <taxon>Rhodospirillales</taxon>
        <taxon>Azospirillaceae</taxon>
        <taxon>Azospirillum</taxon>
    </lineage>
</organism>
<dbReference type="OrthoDB" id="9937954at2"/>
<reference evidence="4 5" key="1">
    <citation type="submission" date="2018-06" db="EMBL/GenBank/DDBJ databases">
        <title>Complete genome sequencing of Azospirillum sp. M2T2B2.</title>
        <authorList>
            <person name="Heo J."/>
            <person name="Kim S.-J."/>
            <person name="Kwon S.-W."/>
            <person name="Anandham R."/>
        </authorList>
    </citation>
    <scope>NUCLEOTIDE SEQUENCE [LARGE SCALE GENOMIC DNA]</scope>
    <source>
        <strain evidence="4 5">M2T2B2</strain>
        <plasmid evidence="4 5">unnamed7</plasmid>
    </source>
</reference>
<name>A0A2U9SAF9_9PROT</name>
<keyword evidence="5" id="KW-1185">Reference proteome</keyword>
<evidence type="ECO:0000256" key="3">
    <source>
        <dbReference type="SAM" id="MobiDB-lite"/>
    </source>
</evidence>
<geneLocation type="plasmid" evidence="4 5">
    <name>unnamed7</name>
</geneLocation>
<sequence length="108" mass="11304">MSGGSGGGSALDQRRPSGMTMAGPPKPPPRAARRTGKGSTSAAGRGGARACSPVKEWARAAPLLQARIQESMQYIDACMGIVQRSMVKPWAVTTVGLVSPRGRWLRAE</sequence>